<protein>
    <submittedName>
        <fullName evidence="1">14763_t:CDS:1</fullName>
    </submittedName>
</protein>
<organism evidence="1 2">
    <name type="scientific">Racocetra fulgida</name>
    <dbReference type="NCBI Taxonomy" id="60492"/>
    <lineage>
        <taxon>Eukaryota</taxon>
        <taxon>Fungi</taxon>
        <taxon>Fungi incertae sedis</taxon>
        <taxon>Mucoromycota</taxon>
        <taxon>Glomeromycotina</taxon>
        <taxon>Glomeromycetes</taxon>
        <taxon>Diversisporales</taxon>
        <taxon>Gigasporaceae</taxon>
        <taxon>Racocetra</taxon>
    </lineage>
</organism>
<sequence length="85" mass="9668">IDAIQLPTDIILQSQTLPDLLRVVYPDLSPNLNLNYFVKQAILAPKNEYVNTINSLIMNQFPGDTFEYFSADTIEEQAEAAYLYP</sequence>
<accession>A0A9N9I2C0</accession>
<feature type="non-terminal residue" evidence="1">
    <location>
        <position position="1"/>
    </location>
</feature>
<feature type="non-terminal residue" evidence="1">
    <location>
        <position position="85"/>
    </location>
</feature>
<dbReference type="AlphaFoldDB" id="A0A9N9I2C0"/>
<dbReference type="EMBL" id="CAJVPZ010023943">
    <property type="protein sequence ID" value="CAG8717361.1"/>
    <property type="molecule type" value="Genomic_DNA"/>
</dbReference>
<evidence type="ECO:0000313" key="2">
    <source>
        <dbReference type="Proteomes" id="UP000789396"/>
    </source>
</evidence>
<keyword evidence="2" id="KW-1185">Reference proteome</keyword>
<evidence type="ECO:0000313" key="1">
    <source>
        <dbReference type="EMBL" id="CAG8717361.1"/>
    </source>
</evidence>
<dbReference type="Proteomes" id="UP000789396">
    <property type="component" value="Unassembled WGS sequence"/>
</dbReference>
<comment type="caution">
    <text evidence="1">The sequence shown here is derived from an EMBL/GenBank/DDBJ whole genome shotgun (WGS) entry which is preliminary data.</text>
</comment>
<dbReference type="OrthoDB" id="3691720at2759"/>
<gene>
    <name evidence="1" type="ORF">RFULGI_LOCUS11236</name>
</gene>
<name>A0A9N9I2C0_9GLOM</name>
<proteinExistence type="predicted"/>
<reference evidence="1" key="1">
    <citation type="submission" date="2021-06" db="EMBL/GenBank/DDBJ databases">
        <authorList>
            <person name="Kallberg Y."/>
            <person name="Tangrot J."/>
            <person name="Rosling A."/>
        </authorList>
    </citation>
    <scope>NUCLEOTIDE SEQUENCE</scope>
    <source>
        <strain evidence="1">IN212</strain>
    </source>
</reference>